<evidence type="ECO:0000313" key="1">
    <source>
        <dbReference type="EMBL" id="WGK68951.1"/>
    </source>
</evidence>
<proteinExistence type="predicted"/>
<accession>A0ABY8MGG3</accession>
<dbReference type="InterPro" id="IPR010412">
    <property type="entry name" value="DUF1007"/>
</dbReference>
<sequence>MGKLNYASYRQSEWPRIILKIILPVLVTFLGAGQLMAHPHVFIAGTLAPKVSPDGQYLVGTEVRWAFDQIYSSQMILDFDRDKNGKIDEAEKTVIYEEAFIHLAAIDYFLEIEPKSQTGTQKIRPGTADDFRASIDDGKMVYQFYVPFVGGTAKGIQLGGRKEFVIFLEDPEYFIAFDSLLKLGIPFRGVTISRKEIVVQNLQWGPYPVQAVSVRGM</sequence>
<name>A0ABY8MGG3_9SPIO</name>
<keyword evidence="2" id="KW-1185">Reference proteome</keyword>
<gene>
    <name evidence="1" type="ORF">P0082_10760</name>
</gene>
<organism evidence="1 2">
    <name type="scientific">Candidatus Haliotispira prima</name>
    <dbReference type="NCBI Taxonomy" id="3034016"/>
    <lineage>
        <taxon>Bacteria</taxon>
        <taxon>Pseudomonadati</taxon>
        <taxon>Spirochaetota</taxon>
        <taxon>Spirochaetia</taxon>
        <taxon>Spirochaetales</taxon>
        <taxon>Spirochaetaceae</taxon>
        <taxon>Candidatus Haliotispira</taxon>
    </lineage>
</organism>
<dbReference type="RefSeq" id="WP_326927138.1">
    <property type="nucleotide sequence ID" value="NZ_CP123443.1"/>
</dbReference>
<dbReference type="Pfam" id="PF06226">
    <property type="entry name" value="DUF1007"/>
    <property type="match status" value="1"/>
</dbReference>
<reference evidence="1 2" key="1">
    <citation type="submission" date="2023-04" db="EMBL/GenBank/DDBJ databases">
        <title>Spirochaete genome identified in red abalone sample constitutes a novel genus.</title>
        <authorList>
            <person name="Sharma S.P."/>
            <person name="Purcell C.M."/>
            <person name="Hyde J.R."/>
            <person name="Severin A.J."/>
        </authorList>
    </citation>
    <scope>NUCLEOTIDE SEQUENCE [LARGE SCALE GENOMIC DNA]</scope>
    <source>
        <strain evidence="1 2">SP-2023</strain>
    </source>
</reference>
<evidence type="ECO:0000313" key="2">
    <source>
        <dbReference type="Proteomes" id="UP001228690"/>
    </source>
</evidence>
<protein>
    <submittedName>
        <fullName evidence="1">DUF1007 family protein</fullName>
    </submittedName>
</protein>
<dbReference type="Proteomes" id="UP001228690">
    <property type="component" value="Chromosome"/>
</dbReference>
<dbReference type="EMBL" id="CP123443">
    <property type="protein sequence ID" value="WGK68951.1"/>
    <property type="molecule type" value="Genomic_DNA"/>
</dbReference>